<proteinExistence type="predicted"/>
<dbReference type="AlphaFoldDB" id="A0A3R7JAB8"/>
<comment type="caution">
    <text evidence="3">The sequence shown here is derived from an EMBL/GenBank/DDBJ whole genome shotgun (WGS) entry which is preliminary data.</text>
</comment>
<dbReference type="Proteomes" id="UP000285883">
    <property type="component" value="Unassembled WGS sequence"/>
</dbReference>
<reference evidence="2" key="3">
    <citation type="submission" date="2020-06" db="EMBL/GenBank/DDBJ databases">
        <authorList>
            <person name="Studholme D.J."/>
        </authorList>
    </citation>
    <scope>NUCLEOTIDE SEQUENCE</scope>
    <source>
        <strain evidence="2">NZFS 2646</strain>
    </source>
</reference>
<reference evidence="5 6" key="2">
    <citation type="submission" date="2018-07" db="EMBL/GenBank/DDBJ databases">
        <title>Genome sequencing of oomycete isolates from Chile give support for New Zealand origin for Phytophthora kernoviae and make available the first Nothophytophthora sp. genome.</title>
        <authorList>
            <person name="Studholme D.J."/>
            <person name="Sanfuentes E."/>
            <person name="Panda P."/>
            <person name="Hill R."/>
            <person name="Sambles C."/>
            <person name="Grant M."/>
            <person name="Williams N.M."/>
            <person name="Mcdougal R.L."/>
        </authorList>
    </citation>
    <scope>NUCLEOTIDE SEQUENCE [LARGE SCALE GENOMIC DNA]</scope>
    <source>
        <strain evidence="3">Chile2</strain>
        <strain evidence="4">Chile4</strain>
    </source>
</reference>
<evidence type="ECO:0000313" key="4">
    <source>
        <dbReference type="EMBL" id="RLN77801.1"/>
    </source>
</evidence>
<accession>A0A3R7JAB8</accession>
<feature type="signal peptide" evidence="1">
    <location>
        <begin position="1"/>
        <end position="19"/>
    </location>
</feature>
<gene>
    <name evidence="3" type="ORF">BBI17_006939</name>
    <name evidence="4" type="ORF">BBO99_00006461</name>
    <name evidence="2" type="ORF">JM16_006550</name>
</gene>
<sequence length="106" mass="12435">MISPLKDIVIATALGLGAAMVWDNYKNEEMDRISRFYKWYDVQQLKKTSAHDDDDFRMRLYVHFEATDEAHAWTKRLNLPLVDDPSASPSVRFVLQLLRLDGFFRL</sequence>
<keyword evidence="5" id="KW-1185">Reference proteome</keyword>
<evidence type="ECO:0000313" key="3">
    <source>
        <dbReference type="EMBL" id="RLN26715.1"/>
    </source>
</evidence>
<organism evidence="3 6">
    <name type="scientific">Phytophthora kernoviae</name>
    <dbReference type="NCBI Taxonomy" id="325452"/>
    <lineage>
        <taxon>Eukaryota</taxon>
        <taxon>Sar</taxon>
        <taxon>Stramenopiles</taxon>
        <taxon>Oomycota</taxon>
        <taxon>Peronosporomycetes</taxon>
        <taxon>Peronosporales</taxon>
        <taxon>Peronosporaceae</taxon>
        <taxon>Phytophthora</taxon>
    </lineage>
</organism>
<keyword evidence="1" id="KW-0732">Signal</keyword>
<name>A0A3R7JAB8_9STRA</name>
<feature type="chain" id="PRO_5036092408" evidence="1">
    <location>
        <begin position="20"/>
        <end position="106"/>
    </location>
</feature>
<evidence type="ECO:0000256" key="1">
    <source>
        <dbReference type="SAM" id="SignalP"/>
    </source>
</evidence>
<dbReference type="EMBL" id="JPWV03000222">
    <property type="protein sequence ID" value="KAG2520868.1"/>
    <property type="molecule type" value="Genomic_DNA"/>
</dbReference>
<reference evidence="2" key="1">
    <citation type="journal article" date="2015" name="Genom Data">
        <title>Genome sequences of six Phytophthora species associated with forests in New Zealand.</title>
        <authorList>
            <person name="Studholme D.J."/>
            <person name="McDougal R.L."/>
            <person name="Sambles C."/>
            <person name="Hansen E."/>
            <person name="Hardy G."/>
            <person name="Grant M."/>
            <person name="Ganley R.J."/>
            <person name="Williams N.M."/>
        </authorList>
    </citation>
    <scope>NUCLEOTIDE SEQUENCE</scope>
    <source>
        <strain evidence="2">NZFS 2646</strain>
    </source>
</reference>
<evidence type="ECO:0000313" key="6">
    <source>
        <dbReference type="Proteomes" id="UP000285883"/>
    </source>
</evidence>
<dbReference type="EMBL" id="MAYM02001099">
    <property type="protein sequence ID" value="RLN26715.1"/>
    <property type="molecule type" value="Genomic_DNA"/>
</dbReference>
<dbReference type="EMBL" id="MBDN02000225">
    <property type="protein sequence ID" value="RLN77801.1"/>
    <property type="molecule type" value="Genomic_DNA"/>
</dbReference>
<dbReference type="Proteomes" id="UP000285624">
    <property type="component" value="Unassembled WGS sequence"/>
</dbReference>
<evidence type="ECO:0000313" key="2">
    <source>
        <dbReference type="EMBL" id="KAG2520868.1"/>
    </source>
</evidence>
<protein>
    <submittedName>
        <fullName evidence="3">Uncharacterized protein</fullName>
    </submittedName>
</protein>
<dbReference type="Proteomes" id="UP000785171">
    <property type="component" value="Unassembled WGS sequence"/>
</dbReference>
<evidence type="ECO:0000313" key="5">
    <source>
        <dbReference type="Proteomes" id="UP000285624"/>
    </source>
</evidence>